<dbReference type="Proteomes" id="UP001205906">
    <property type="component" value="Unassembled WGS sequence"/>
</dbReference>
<organism evidence="2 3">
    <name type="scientific">Mesorhizobium liriopis</name>
    <dbReference type="NCBI Taxonomy" id="2953882"/>
    <lineage>
        <taxon>Bacteria</taxon>
        <taxon>Pseudomonadati</taxon>
        <taxon>Pseudomonadota</taxon>
        <taxon>Alphaproteobacteria</taxon>
        <taxon>Hyphomicrobiales</taxon>
        <taxon>Phyllobacteriaceae</taxon>
        <taxon>Mesorhizobium</taxon>
    </lineage>
</organism>
<accession>A0ABT1C7P3</accession>
<keyword evidence="3" id="KW-1185">Reference proteome</keyword>
<sequence length="296" mass="30597">MPARSDWQTGTISLAAGGTVVTGAGTSWLTADIQAGDLLMKNNRSAIIASVDSATQITLAEAWDGGALNNAPYRIRYQPDGSRLTAATRDLVAKLASGNVDALAGLASAADKLPFFTGNGQAALADLTAAARTLLDDPTTAAMLVTLGAQAALGFTPVQQGGGTNQNTNKLRLGWDGAGVRIQVDALDLGLLWTNFNQANIAGESGYVKFPNGIIFQWVRDATGIADPNIGWPLTYPNACLGGVATSNFAVSGTAAVVIHCVTPTRTLMSIRKRAIFSGGSVAAETSGSYLFSWGY</sequence>
<dbReference type="EMBL" id="JAMXQS010000006">
    <property type="protein sequence ID" value="MCO6050829.1"/>
    <property type="molecule type" value="Genomic_DNA"/>
</dbReference>
<feature type="domain" description="Putative tail fiber protein gp53-like C-terminal" evidence="1">
    <location>
        <begin position="209"/>
        <end position="276"/>
    </location>
</feature>
<dbReference type="RefSeq" id="WP_252819785.1">
    <property type="nucleotide sequence ID" value="NZ_JAMXQS010000006.1"/>
</dbReference>
<evidence type="ECO:0000313" key="3">
    <source>
        <dbReference type="Proteomes" id="UP001205906"/>
    </source>
</evidence>
<name>A0ABT1C7P3_9HYPH</name>
<dbReference type="InterPro" id="IPR054075">
    <property type="entry name" value="Gp53-like_C"/>
</dbReference>
<proteinExistence type="predicted"/>
<protein>
    <recommendedName>
        <fullName evidence="1">Putative tail fiber protein gp53-like C-terminal domain-containing protein</fullName>
    </recommendedName>
</protein>
<comment type="caution">
    <text evidence="2">The sequence shown here is derived from an EMBL/GenBank/DDBJ whole genome shotgun (WGS) entry which is preliminary data.</text>
</comment>
<dbReference type="Pfam" id="PF21882">
    <property type="entry name" value="Gp53-like_C"/>
    <property type="match status" value="1"/>
</dbReference>
<dbReference type="Gene3D" id="2.60.40.3940">
    <property type="match status" value="1"/>
</dbReference>
<evidence type="ECO:0000259" key="1">
    <source>
        <dbReference type="Pfam" id="PF21882"/>
    </source>
</evidence>
<gene>
    <name evidence="2" type="ORF">NGM99_13680</name>
</gene>
<evidence type="ECO:0000313" key="2">
    <source>
        <dbReference type="EMBL" id="MCO6050829.1"/>
    </source>
</evidence>
<reference evidence="2 3" key="1">
    <citation type="submission" date="2022-06" db="EMBL/GenBank/DDBJ databases">
        <title>Mesorhizobium sp. strain RP14 Genome sequencing and assembly.</title>
        <authorList>
            <person name="Kim I."/>
        </authorList>
    </citation>
    <scope>NUCLEOTIDE SEQUENCE [LARGE SCALE GENOMIC DNA]</scope>
    <source>
        <strain evidence="3">RP14(2022)</strain>
    </source>
</reference>